<name>A0A8D8ZC38_9HEMI</name>
<reference evidence="2" key="1">
    <citation type="submission" date="2021-05" db="EMBL/GenBank/DDBJ databases">
        <authorList>
            <person name="Alioto T."/>
            <person name="Alioto T."/>
            <person name="Gomez Garrido J."/>
        </authorList>
    </citation>
    <scope>NUCLEOTIDE SEQUENCE</scope>
</reference>
<evidence type="ECO:0000256" key="1">
    <source>
        <dbReference type="SAM" id="Phobius"/>
    </source>
</evidence>
<keyword evidence="1" id="KW-1133">Transmembrane helix</keyword>
<organism evidence="2">
    <name type="scientific">Cacopsylla melanoneura</name>
    <dbReference type="NCBI Taxonomy" id="428564"/>
    <lineage>
        <taxon>Eukaryota</taxon>
        <taxon>Metazoa</taxon>
        <taxon>Ecdysozoa</taxon>
        <taxon>Arthropoda</taxon>
        <taxon>Hexapoda</taxon>
        <taxon>Insecta</taxon>
        <taxon>Pterygota</taxon>
        <taxon>Neoptera</taxon>
        <taxon>Paraneoptera</taxon>
        <taxon>Hemiptera</taxon>
        <taxon>Sternorrhyncha</taxon>
        <taxon>Psylloidea</taxon>
        <taxon>Psyllidae</taxon>
        <taxon>Psyllinae</taxon>
        <taxon>Cacopsylla</taxon>
    </lineage>
</organism>
<keyword evidence="1" id="KW-0472">Membrane</keyword>
<dbReference type="AlphaFoldDB" id="A0A8D8ZC38"/>
<accession>A0A8D8ZC38</accession>
<proteinExistence type="predicted"/>
<feature type="transmembrane region" description="Helical" evidence="1">
    <location>
        <begin position="20"/>
        <end position="40"/>
    </location>
</feature>
<dbReference type="EMBL" id="HBUF01475592">
    <property type="protein sequence ID" value="CAG6744785.1"/>
    <property type="molecule type" value="Transcribed_RNA"/>
</dbReference>
<keyword evidence="1" id="KW-0812">Transmembrane</keyword>
<evidence type="ECO:0000313" key="2">
    <source>
        <dbReference type="EMBL" id="CAG6744785.1"/>
    </source>
</evidence>
<sequence length="117" mass="13413">MIPYDWMSQGNVKKRMGKGIAPHLFPPFIFTLTDVVQIGYNLFKLNERNGTTIMLVLYIISPSPLHSLFLSPSPSRSLSNYRGNYVVSRFSHLCWCLTEFRLVSFGLTSVSTHHILY</sequence>
<protein>
    <submittedName>
        <fullName evidence="2">Uncharacterized protein</fullName>
    </submittedName>
</protein>